<evidence type="ECO:0000256" key="1">
    <source>
        <dbReference type="SAM" id="MobiDB-lite"/>
    </source>
</evidence>
<dbReference type="PANTHER" id="PTHR34693">
    <property type="entry name" value="PROTEIN PAR32"/>
    <property type="match status" value="1"/>
</dbReference>
<comment type="caution">
    <text evidence="2">The sequence shown here is derived from an EMBL/GenBank/DDBJ whole genome shotgun (WGS) entry which is preliminary data.</text>
</comment>
<dbReference type="InterPro" id="IPR022024">
    <property type="entry name" value="DUF3602"/>
</dbReference>
<dbReference type="EMBL" id="JAUBYV010000001">
    <property type="protein sequence ID" value="KAK2630149.1"/>
    <property type="molecule type" value="Genomic_DNA"/>
</dbReference>
<feature type="compositionally biased region" description="Gly residues" evidence="1">
    <location>
        <begin position="169"/>
        <end position="178"/>
    </location>
</feature>
<feature type="compositionally biased region" description="Basic and acidic residues" evidence="1">
    <location>
        <begin position="153"/>
        <end position="165"/>
    </location>
</feature>
<protein>
    <submittedName>
        <fullName evidence="2">Uncharacterized protein</fullName>
    </submittedName>
</protein>
<feature type="compositionally biased region" description="Low complexity" evidence="1">
    <location>
        <begin position="39"/>
        <end position="52"/>
    </location>
</feature>
<dbReference type="InterPro" id="IPR053203">
    <property type="entry name" value="Cisplatin_resist-associated"/>
</dbReference>
<sequence length="184" mass="19289">MTEVYQKVGRGGAGNFYSKQDMVEANKNSDLESASRQRPTSNPSPASTAPAPEYLHTGRGGAGNWVQPSELASSGLAQIHPTSDLISTSKPAAGASPAARVGGSSKPTYRSGRGGAGNYHDLMPGVEGEEEGLPMESEERSIKLWAERQAQEAAERALMRPEKAYRGSGRSGRSGGGMDLELGP</sequence>
<evidence type="ECO:0000313" key="2">
    <source>
        <dbReference type="EMBL" id="KAK2630149.1"/>
    </source>
</evidence>
<feature type="region of interest" description="Disordered" evidence="1">
    <location>
        <begin position="1"/>
        <end position="140"/>
    </location>
</feature>
<dbReference type="Pfam" id="PF12223">
    <property type="entry name" value="DUF3602"/>
    <property type="match status" value="1"/>
</dbReference>
<organism evidence="2 3">
    <name type="scientific">Diplocarpon rosae</name>
    <dbReference type="NCBI Taxonomy" id="946125"/>
    <lineage>
        <taxon>Eukaryota</taxon>
        <taxon>Fungi</taxon>
        <taxon>Dikarya</taxon>
        <taxon>Ascomycota</taxon>
        <taxon>Pezizomycotina</taxon>
        <taxon>Leotiomycetes</taxon>
        <taxon>Helotiales</taxon>
        <taxon>Drepanopezizaceae</taxon>
        <taxon>Diplocarpon</taxon>
    </lineage>
</organism>
<feature type="compositionally biased region" description="Polar residues" evidence="1">
    <location>
        <begin position="66"/>
        <end position="90"/>
    </location>
</feature>
<dbReference type="Proteomes" id="UP001285354">
    <property type="component" value="Unassembled WGS sequence"/>
</dbReference>
<reference evidence="2" key="1">
    <citation type="submission" date="2023-06" db="EMBL/GenBank/DDBJ databases">
        <title>Draft genome of Marssonina rosae.</title>
        <authorList>
            <person name="Cheng Q."/>
        </authorList>
    </citation>
    <scope>NUCLEOTIDE SEQUENCE</scope>
    <source>
        <strain evidence="2">R4</strain>
    </source>
</reference>
<feature type="compositionally biased region" description="Basic and acidic residues" evidence="1">
    <location>
        <begin position="21"/>
        <end position="35"/>
    </location>
</feature>
<dbReference type="PANTHER" id="PTHR34693:SF5">
    <property type="match status" value="1"/>
</dbReference>
<evidence type="ECO:0000313" key="3">
    <source>
        <dbReference type="Proteomes" id="UP001285354"/>
    </source>
</evidence>
<gene>
    <name evidence="2" type="ORF">QTJ16_000969</name>
</gene>
<feature type="region of interest" description="Disordered" evidence="1">
    <location>
        <begin position="153"/>
        <end position="184"/>
    </location>
</feature>
<dbReference type="AlphaFoldDB" id="A0AAD9T7B9"/>
<keyword evidence="3" id="KW-1185">Reference proteome</keyword>
<proteinExistence type="predicted"/>
<name>A0AAD9T7B9_9HELO</name>
<accession>A0AAD9T7B9</accession>